<sequence length="423" mass="45779">MEKLFLSLCLAILSLQVSAQDDGAAEVHFLDNSARHLQVGAQNVEFTCHLNQPVTYVLSDTVDTVLSKEWNGNTSEVHLFSNIKPDEANPNFYKMTYVTVEEGKAINFVLTILEVRHEDDGKLVCKTGTDPVSKDSVDIIVYRGLEKVHLQFGSFPAIMADASDETGERDFGQAMDAGVYPVICVAEGSNPGAVDVKLYLKGEEVPADAEVVVEPMSGNVRKFKSTIETTMTIDSSHTGHNVECIARAPGPNGNSIIVKAPIAVNVYDPVITCDDGEAYPGKRYVTISCSVDHTDIDVDGYYYRIGDTGVLIHEGDDKEVEGKVMMVKKETESPTKSKVVLELYEAADWHFSTDFVLVVESGGGHLTEEKVNLKKIEGKETDNGSSSPGDNGTDGPEDSSAMMAASVVTLVLSLAATLFARVL</sequence>
<reference evidence="4" key="1">
    <citation type="submission" date="2025-08" db="UniProtKB">
        <authorList>
            <consortium name="RefSeq"/>
        </authorList>
    </citation>
    <scope>IDENTIFICATION</scope>
</reference>
<keyword evidence="3" id="KW-1185">Reference proteome</keyword>
<evidence type="ECO:0000256" key="1">
    <source>
        <dbReference type="SAM" id="MobiDB-lite"/>
    </source>
</evidence>
<dbReference type="Gene3D" id="2.60.40.10">
    <property type="entry name" value="Immunoglobulins"/>
    <property type="match status" value="1"/>
</dbReference>
<keyword evidence="2" id="KW-0732">Signal</keyword>
<dbReference type="Proteomes" id="UP000694888">
    <property type="component" value="Unplaced"/>
</dbReference>
<organism evidence="3 4">
    <name type="scientific">Aplysia californica</name>
    <name type="common">California sea hare</name>
    <dbReference type="NCBI Taxonomy" id="6500"/>
    <lineage>
        <taxon>Eukaryota</taxon>
        <taxon>Metazoa</taxon>
        <taxon>Spiralia</taxon>
        <taxon>Lophotrochozoa</taxon>
        <taxon>Mollusca</taxon>
        <taxon>Gastropoda</taxon>
        <taxon>Heterobranchia</taxon>
        <taxon>Euthyneura</taxon>
        <taxon>Tectipleura</taxon>
        <taxon>Aplysiida</taxon>
        <taxon>Aplysioidea</taxon>
        <taxon>Aplysiidae</taxon>
        <taxon>Aplysia</taxon>
    </lineage>
</organism>
<proteinExistence type="predicted"/>
<dbReference type="InterPro" id="IPR013783">
    <property type="entry name" value="Ig-like_fold"/>
</dbReference>
<dbReference type="GeneID" id="101855227"/>
<evidence type="ECO:0000313" key="3">
    <source>
        <dbReference type="Proteomes" id="UP000694888"/>
    </source>
</evidence>
<evidence type="ECO:0000313" key="4">
    <source>
        <dbReference type="RefSeq" id="XP_012940223.1"/>
    </source>
</evidence>
<protein>
    <submittedName>
        <fullName evidence="4">Uncharacterized protein LOC101855227</fullName>
    </submittedName>
</protein>
<dbReference type="RefSeq" id="XP_012940223.1">
    <property type="nucleotide sequence ID" value="XM_013084769.1"/>
</dbReference>
<name>A0ABM1A3R3_APLCA</name>
<gene>
    <name evidence="4" type="primary">LOC101855227</name>
</gene>
<evidence type="ECO:0000256" key="2">
    <source>
        <dbReference type="SAM" id="SignalP"/>
    </source>
</evidence>
<feature type="signal peptide" evidence="2">
    <location>
        <begin position="1"/>
        <end position="19"/>
    </location>
</feature>
<feature type="chain" id="PRO_5045390370" evidence="2">
    <location>
        <begin position="20"/>
        <end position="423"/>
    </location>
</feature>
<accession>A0ABM1A3R3</accession>
<feature type="region of interest" description="Disordered" evidence="1">
    <location>
        <begin position="375"/>
        <end position="399"/>
    </location>
</feature>